<gene>
    <name evidence="5" type="ORF">BJZ21_000592</name>
</gene>
<keyword evidence="1" id="KW-0328">Glycosyltransferase</keyword>
<dbReference type="AlphaFoldDB" id="A0A7Y9JAR5"/>
<accession>A0A7Y9JAR5</accession>
<evidence type="ECO:0000313" key="6">
    <source>
        <dbReference type="Proteomes" id="UP000535511"/>
    </source>
</evidence>
<dbReference type="SUPFAM" id="SSF53756">
    <property type="entry name" value="UDP-Glycosyltransferase/glycogen phosphorylase"/>
    <property type="match status" value="1"/>
</dbReference>
<dbReference type="Pfam" id="PF00534">
    <property type="entry name" value="Glycos_transf_1"/>
    <property type="match status" value="1"/>
</dbReference>
<dbReference type="RefSeq" id="WP_179662390.1">
    <property type="nucleotide sequence ID" value="NZ_JACCBG010000001.1"/>
</dbReference>
<dbReference type="PANTHER" id="PTHR12526:SF636">
    <property type="entry name" value="BLL3647 PROTEIN"/>
    <property type="match status" value="1"/>
</dbReference>
<dbReference type="InterPro" id="IPR001296">
    <property type="entry name" value="Glyco_trans_1"/>
</dbReference>
<dbReference type="PANTHER" id="PTHR12526">
    <property type="entry name" value="GLYCOSYLTRANSFERASE"/>
    <property type="match status" value="1"/>
</dbReference>
<feature type="domain" description="Glycosyltransferase subfamily 4-like N-terminal" evidence="4">
    <location>
        <begin position="16"/>
        <end position="162"/>
    </location>
</feature>
<organism evidence="5 6">
    <name type="scientific">Nocardioides panaciterrulae</name>
    <dbReference type="NCBI Taxonomy" id="661492"/>
    <lineage>
        <taxon>Bacteria</taxon>
        <taxon>Bacillati</taxon>
        <taxon>Actinomycetota</taxon>
        <taxon>Actinomycetes</taxon>
        <taxon>Propionibacteriales</taxon>
        <taxon>Nocardioidaceae</taxon>
        <taxon>Nocardioides</taxon>
    </lineage>
</organism>
<dbReference type="InterPro" id="IPR028098">
    <property type="entry name" value="Glyco_trans_4-like_N"/>
</dbReference>
<sequence>MEIAMLGTRGVPARYGGFETAIEEIGSRLAAKGHRVRVYCRNQGQTQKTHKGMELLNLPAVRRSSLETLSHTGLSALHSFGRKPDVAVLFNAGNAPFIPVLRARGIPTAVHVDGLEWKRAKWQGLGAKYYKWAEGVCARSETALIADAQGIADYLQVEYNAPSYLIAYGAEILDPGLDKLGDLNLQSREFHLVVARMEPENHVDLIVEGYCQAGSSRPLVVVGSAPYQDEYIASLKELAKGHDVRFVGSVWDQDLLNQLYAHARSYLHGHSVGGTNPSLLRALGCGAPVTAFDVNFNHEVTAEHARFFSDAKSAATAIRADDADLEAARSRGTLGQRHVEKAYRWDEVADRYEQMLVEIAG</sequence>
<feature type="domain" description="Glycosyl transferase family 1" evidence="3">
    <location>
        <begin position="188"/>
        <end position="316"/>
    </location>
</feature>
<dbReference type="EMBL" id="JACCBG010000001">
    <property type="protein sequence ID" value="NYD40509.1"/>
    <property type="molecule type" value="Genomic_DNA"/>
</dbReference>
<comment type="caution">
    <text evidence="5">The sequence shown here is derived from an EMBL/GenBank/DDBJ whole genome shotgun (WGS) entry which is preliminary data.</text>
</comment>
<evidence type="ECO:0000313" key="5">
    <source>
        <dbReference type="EMBL" id="NYD40509.1"/>
    </source>
</evidence>
<dbReference type="Proteomes" id="UP000535511">
    <property type="component" value="Unassembled WGS sequence"/>
</dbReference>
<keyword evidence="6" id="KW-1185">Reference proteome</keyword>
<evidence type="ECO:0000259" key="4">
    <source>
        <dbReference type="Pfam" id="PF13579"/>
    </source>
</evidence>
<reference evidence="5 6" key="1">
    <citation type="submission" date="2020-07" db="EMBL/GenBank/DDBJ databases">
        <title>Sequencing the genomes of 1000 actinobacteria strains.</title>
        <authorList>
            <person name="Klenk H.-P."/>
        </authorList>
    </citation>
    <scope>NUCLEOTIDE SEQUENCE [LARGE SCALE GENOMIC DNA]</scope>
    <source>
        <strain evidence="5 6">DSM 21350</strain>
    </source>
</reference>
<name>A0A7Y9JAR5_9ACTN</name>
<keyword evidence="2 5" id="KW-0808">Transferase</keyword>
<evidence type="ECO:0000259" key="3">
    <source>
        <dbReference type="Pfam" id="PF00534"/>
    </source>
</evidence>
<evidence type="ECO:0000256" key="2">
    <source>
        <dbReference type="ARBA" id="ARBA00022679"/>
    </source>
</evidence>
<dbReference type="Gene3D" id="3.40.50.2000">
    <property type="entry name" value="Glycogen Phosphorylase B"/>
    <property type="match status" value="2"/>
</dbReference>
<dbReference type="Pfam" id="PF13579">
    <property type="entry name" value="Glyco_trans_4_4"/>
    <property type="match status" value="1"/>
</dbReference>
<evidence type="ECO:0000256" key="1">
    <source>
        <dbReference type="ARBA" id="ARBA00022676"/>
    </source>
</evidence>
<proteinExistence type="predicted"/>
<protein>
    <submittedName>
        <fullName evidence="5">Glycosyltransferase involved in cell wall biosynthesis</fullName>
    </submittedName>
</protein>
<dbReference type="GO" id="GO:0016757">
    <property type="term" value="F:glycosyltransferase activity"/>
    <property type="evidence" value="ECO:0007669"/>
    <property type="project" value="UniProtKB-KW"/>
</dbReference>